<accession>A0A9N8H896</accession>
<keyword evidence="2 8" id="KW-0436">Ligase</keyword>
<evidence type="ECO:0000259" key="7">
    <source>
        <dbReference type="PROSITE" id="PS50172"/>
    </source>
</evidence>
<dbReference type="PROSITE" id="PS00333">
    <property type="entry name" value="DNA_LIGASE_A2"/>
    <property type="match status" value="1"/>
</dbReference>
<dbReference type="InterPro" id="IPR050326">
    <property type="entry name" value="NAD_dep_DNA_ligaseB"/>
</dbReference>
<evidence type="ECO:0000313" key="8">
    <source>
        <dbReference type="EMBL" id="CAB9505463.1"/>
    </source>
</evidence>
<dbReference type="InterPro" id="IPR012310">
    <property type="entry name" value="DNA_ligase_ATP-dep_cent"/>
</dbReference>
<protein>
    <submittedName>
        <fullName evidence="8">DNA ligase</fullName>
    </submittedName>
</protein>
<evidence type="ECO:0000256" key="1">
    <source>
        <dbReference type="ARBA" id="ARBA00001968"/>
    </source>
</evidence>
<feature type="compositionally biased region" description="Low complexity" evidence="6">
    <location>
        <begin position="190"/>
        <end position="210"/>
    </location>
</feature>
<dbReference type="PANTHER" id="PTHR47810">
    <property type="entry name" value="DNA LIGASE"/>
    <property type="match status" value="1"/>
</dbReference>
<dbReference type="GO" id="GO:0006281">
    <property type="term" value="P:DNA repair"/>
    <property type="evidence" value="ECO:0007669"/>
    <property type="project" value="UniProtKB-KW"/>
</dbReference>
<dbReference type="AlphaFoldDB" id="A0A9N8H896"/>
<dbReference type="GO" id="GO:0006260">
    <property type="term" value="P:DNA replication"/>
    <property type="evidence" value="ECO:0007669"/>
    <property type="project" value="UniProtKB-KW"/>
</dbReference>
<feature type="region of interest" description="Disordered" evidence="6">
    <location>
        <begin position="179"/>
        <end position="210"/>
    </location>
</feature>
<dbReference type="PROSITE" id="PS50172">
    <property type="entry name" value="BRCT"/>
    <property type="match status" value="1"/>
</dbReference>
<dbReference type="SUPFAM" id="SSF52113">
    <property type="entry name" value="BRCT domain"/>
    <property type="match status" value="1"/>
</dbReference>
<dbReference type="GO" id="GO:0005524">
    <property type="term" value="F:ATP binding"/>
    <property type="evidence" value="ECO:0007669"/>
    <property type="project" value="InterPro"/>
</dbReference>
<dbReference type="Gene3D" id="3.30.1490.70">
    <property type="match status" value="1"/>
</dbReference>
<dbReference type="InterPro" id="IPR012340">
    <property type="entry name" value="NA-bd_OB-fold"/>
</dbReference>
<dbReference type="SMART" id="SM00292">
    <property type="entry name" value="BRCT"/>
    <property type="match status" value="1"/>
</dbReference>
<dbReference type="SUPFAM" id="SSF56091">
    <property type="entry name" value="DNA ligase/mRNA capping enzyme, catalytic domain"/>
    <property type="match status" value="1"/>
</dbReference>
<sequence length="490" mass="52761">MALNGYVFCITGELSMRREEFLSILENAGAETKSSISSKVTHLICSDTSNQKYAKAISLGIPIISELATMAILSSGGAQKKRSSEQAMGYAAEVSNKKMPPAGVGVLFDMTADSNNNNSSGNLADGETVQVPNSKGNGFYTIKNVGGTYSCSCPAWKNQKSPINARTCKRIKAFRGEQAEQQRLGSVPVTTTASKSKAGKSKAATTAAPKSGGLVQPGKCMLAQTWSDNRNASDYILSEKLDGVRAIWDGTQLLTRSGIAMDAPAYFIQGLPTNMSLDGELFAGRGVENFNLASGIIRSSNGGDKWRALAYVVFDAPSAPGGFEQRLATANNAILGHQFAKIHQHAVCRDEEHLQQELARVKEMGGEGIMMRKKNSAYKFSRSVDLLKVKFFEDDEAIVVGVEGGKGKYEGHIGKLVCRFRNGTEFLAGTGLKDADRAQSSAYWIGKVVTVQYQDLFEKTGKPRCPSIKGIRTDLDVLDFSSAIMHALLD</sequence>
<dbReference type="CDD" id="cd07896">
    <property type="entry name" value="Adenylation_kDNA_ligase_like"/>
    <property type="match status" value="1"/>
</dbReference>
<keyword evidence="9" id="KW-1185">Reference proteome</keyword>
<proteinExistence type="predicted"/>
<evidence type="ECO:0000256" key="5">
    <source>
        <dbReference type="ARBA" id="ARBA00023204"/>
    </source>
</evidence>
<dbReference type="EMBL" id="CAICTM010000231">
    <property type="protein sequence ID" value="CAB9505463.1"/>
    <property type="molecule type" value="Genomic_DNA"/>
</dbReference>
<gene>
    <name evidence="8" type="ORF">SEMRO_232_G093820.1</name>
</gene>
<reference evidence="8" key="1">
    <citation type="submission" date="2020-06" db="EMBL/GenBank/DDBJ databases">
        <authorList>
            <consortium name="Plant Systems Biology data submission"/>
        </authorList>
    </citation>
    <scope>NUCLEOTIDE SEQUENCE</scope>
    <source>
        <strain evidence="8">D6</strain>
    </source>
</reference>
<dbReference type="InterPro" id="IPR001357">
    <property type="entry name" value="BRCT_dom"/>
</dbReference>
<comment type="cofactor">
    <cofactor evidence="1">
        <name>a divalent metal cation</name>
        <dbReference type="ChEBI" id="CHEBI:60240"/>
    </cofactor>
</comment>
<evidence type="ECO:0000256" key="3">
    <source>
        <dbReference type="ARBA" id="ARBA00022705"/>
    </source>
</evidence>
<dbReference type="OrthoDB" id="411785at2759"/>
<keyword evidence="4" id="KW-0227">DNA damage</keyword>
<evidence type="ECO:0000256" key="6">
    <source>
        <dbReference type="SAM" id="MobiDB-lite"/>
    </source>
</evidence>
<dbReference type="NCBIfam" id="NF006592">
    <property type="entry name" value="PRK09125.1"/>
    <property type="match status" value="1"/>
</dbReference>
<dbReference type="Gene3D" id="2.40.50.140">
    <property type="entry name" value="Nucleic acid-binding proteins"/>
    <property type="match status" value="1"/>
</dbReference>
<name>A0A9N8H896_9STRA</name>
<keyword evidence="5" id="KW-0234">DNA repair</keyword>
<organism evidence="8 9">
    <name type="scientific">Seminavis robusta</name>
    <dbReference type="NCBI Taxonomy" id="568900"/>
    <lineage>
        <taxon>Eukaryota</taxon>
        <taxon>Sar</taxon>
        <taxon>Stramenopiles</taxon>
        <taxon>Ochrophyta</taxon>
        <taxon>Bacillariophyta</taxon>
        <taxon>Bacillariophyceae</taxon>
        <taxon>Bacillariophycidae</taxon>
        <taxon>Naviculales</taxon>
        <taxon>Naviculaceae</taxon>
        <taxon>Seminavis</taxon>
    </lineage>
</organism>
<dbReference type="SUPFAM" id="SSF50249">
    <property type="entry name" value="Nucleic acid-binding proteins"/>
    <property type="match status" value="1"/>
</dbReference>
<dbReference type="GO" id="GO:0006310">
    <property type="term" value="P:DNA recombination"/>
    <property type="evidence" value="ECO:0007669"/>
    <property type="project" value="InterPro"/>
</dbReference>
<dbReference type="InterPro" id="IPR036420">
    <property type="entry name" value="BRCT_dom_sf"/>
</dbReference>
<keyword evidence="3" id="KW-0235">DNA replication</keyword>
<dbReference type="Pfam" id="PF14743">
    <property type="entry name" value="DNA_ligase_OB_2"/>
    <property type="match status" value="1"/>
</dbReference>
<dbReference type="InterPro" id="IPR029319">
    <property type="entry name" value="DNA_ligase_OB"/>
</dbReference>
<comment type="caution">
    <text evidence="8">The sequence shown here is derived from an EMBL/GenBank/DDBJ whole genome shotgun (WGS) entry which is preliminary data.</text>
</comment>
<dbReference type="Proteomes" id="UP001153069">
    <property type="component" value="Unassembled WGS sequence"/>
</dbReference>
<dbReference type="Pfam" id="PF00533">
    <property type="entry name" value="BRCT"/>
    <property type="match status" value="1"/>
</dbReference>
<evidence type="ECO:0000256" key="4">
    <source>
        <dbReference type="ARBA" id="ARBA00022763"/>
    </source>
</evidence>
<evidence type="ECO:0000313" key="9">
    <source>
        <dbReference type="Proteomes" id="UP001153069"/>
    </source>
</evidence>
<dbReference type="Pfam" id="PF01068">
    <property type="entry name" value="DNA_ligase_A_M"/>
    <property type="match status" value="1"/>
</dbReference>
<dbReference type="InterPro" id="IPR016059">
    <property type="entry name" value="DNA_ligase_ATP-dep_CS"/>
</dbReference>
<dbReference type="CDD" id="cd17748">
    <property type="entry name" value="BRCT_DNA_ligase_like"/>
    <property type="match status" value="1"/>
</dbReference>
<dbReference type="Gene3D" id="3.40.50.10190">
    <property type="entry name" value="BRCT domain"/>
    <property type="match status" value="1"/>
</dbReference>
<feature type="domain" description="BRCT" evidence="7">
    <location>
        <begin position="1"/>
        <end position="66"/>
    </location>
</feature>
<dbReference type="Gene3D" id="3.30.470.30">
    <property type="entry name" value="DNA ligase/mRNA capping enzyme"/>
    <property type="match status" value="1"/>
</dbReference>
<dbReference type="PANTHER" id="PTHR47810:SF1">
    <property type="entry name" value="DNA LIGASE B"/>
    <property type="match status" value="1"/>
</dbReference>
<dbReference type="CDD" id="cd08041">
    <property type="entry name" value="OBF_kDNA_ligase_like"/>
    <property type="match status" value="1"/>
</dbReference>
<evidence type="ECO:0000256" key="2">
    <source>
        <dbReference type="ARBA" id="ARBA00022598"/>
    </source>
</evidence>
<dbReference type="GO" id="GO:0003910">
    <property type="term" value="F:DNA ligase (ATP) activity"/>
    <property type="evidence" value="ECO:0007669"/>
    <property type="project" value="InterPro"/>
</dbReference>